<evidence type="ECO:0000313" key="1">
    <source>
        <dbReference type="EMBL" id="TFK31705.1"/>
    </source>
</evidence>
<protein>
    <recommendedName>
        <fullName evidence="3">Caspase domain-containing protein</fullName>
    </recommendedName>
</protein>
<dbReference type="AlphaFoldDB" id="A0A5C3LGG9"/>
<proteinExistence type="predicted"/>
<sequence>MHDLTSAVGDANSFEKYLLTRLHVPPLNILNLRDEQATRDGILSGFLALEDNNDIQKGVNSIIIYYAGHGSRDTKPEEWGEWVTPEGKIEMLCPYDIGRGFRWPNGVEGRLNGIPDRTISALLNNLASAKGDNIATGINRGNKLEDPSQQGYVPRYLSNPPPTPPDCDHEILARGKRVRSGGFSVGFSGKFHASHVLLAACGRAQSAWEHSGTGKGLFTKTLLEVLESHDIDDLTYTSLMHLLDMPQWQTPHCEGQAIQRRLFNHKSAGTDGSFHLCQVMWEDNNPTLIMQAGAAQGITVNSRFTVHASNLIPTPNRPNPSLGSLSTSSVDACTSTLIVPMGQPAFALPQIFYCKLFERGSEILLIYCEDGTWLESIFTPEHRTALSVALVSFKHTAELVLTIESGRVRFSRNDSLVSPHLGKNLPRTVSIHDIGTIREVVRCYLNFNHHLTRTGSDFRNVWMELKTLRVDWNDLFHQVLTPTGPNLIEEEPATMVVDDEAKLGMTIYNQTDLPLYPYLFYLDPSDLTIDEWYLPPIGIGNKYAKVDAPLPPKSELTIGYGAGGVAPWQFHLREGDTKDLGFFKLFLTTSPTSFSSITQESPFDVRGVSRHGKVAKPKGLDSVQWGTKLSTIIQIEKPRV</sequence>
<evidence type="ECO:0000313" key="2">
    <source>
        <dbReference type="Proteomes" id="UP000308652"/>
    </source>
</evidence>
<dbReference type="Gene3D" id="3.40.50.1460">
    <property type="match status" value="1"/>
</dbReference>
<dbReference type="EMBL" id="ML213716">
    <property type="protein sequence ID" value="TFK31705.1"/>
    <property type="molecule type" value="Genomic_DNA"/>
</dbReference>
<dbReference type="OrthoDB" id="3223806at2759"/>
<accession>A0A5C3LGG9</accession>
<dbReference type="Proteomes" id="UP000308652">
    <property type="component" value="Unassembled WGS sequence"/>
</dbReference>
<gene>
    <name evidence="1" type="ORF">BDQ12DRAFT_701476</name>
</gene>
<organism evidence="1 2">
    <name type="scientific">Crucibulum laeve</name>
    <dbReference type="NCBI Taxonomy" id="68775"/>
    <lineage>
        <taxon>Eukaryota</taxon>
        <taxon>Fungi</taxon>
        <taxon>Dikarya</taxon>
        <taxon>Basidiomycota</taxon>
        <taxon>Agaricomycotina</taxon>
        <taxon>Agaricomycetes</taxon>
        <taxon>Agaricomycetidae</taxon>
        <taxon>Agaricales</taxon>
        <taxon>Agaricineae</taxon>
        <taxon>Nidulariaceae</taxon>
        <taxon>Crucibulum</taxon>
    </lineage>
</organism>
<keyword evidence="2" id="KW-1185">Reference proteome</keyword>
<name>A0A5C3LGG9_9AGAR</name>
<reference evidence="1 2" key="1">
    <citation type="journal article" date="2019" name="Nat. Ecol. Evol.">
        <title>Megaphylogeny resolves global patterns of mushroom evolution.</title>
        <authorList>
            <person name="Varga T."/>
            <person name="Krizsan K."/>
            <person name="Foldi C."/>
            <person name="Dima B."/>
            <person name="Sanchez-Garcia M."/>
            <person name="Sanchez-Ramirez S."/>
            <person name="Szollosi G.J."/>
            <person name="Szarkandi J.G."/>
            <person name="Papp V."/>
            <person name="Albert L."/>
            <person name="Andreopoulos W."/>
            <person name="Angelini C."/>
            <person name="Antonin V."/>
            <person name="Barry K.W."/>
            <person name="Bougher N.L."/>
            <person name="Buchanan P."/>
            <person name="Buyck B."/>
            <person name="Bense V."/>
            <person name="Catcheside P."/>
            <person name="Chovatia M."/>
            <person name="Cooper J."/>
            <person name="Damon W."/>
            <person name="Desjardin D."/>
            <person name="Finy P."/>
            <person name="Geml J."/>
            <person name="Haridas S."/>
            <person name="Hughes K."/>
            <person name="Justo A."/>
            <person name="Karasinski D."/>
            <person name="Kautmanova I."/>
            <person name="Kiss B."/>
            <person name="Kocsube S."/>
            <person name="Kotiranta H."/>
            <person name="LaButti K.M."/>
            <person name="Lechner B.E."/>
            <person name="Liimatainen K."/>
            <person name="Lipzen A."/>
            <person name="Lukacs Z."/>
            <person name="Mihaltcheva S."/>
            <person name="Morgado L.N."/>
            <person name="Niskanen T."/>
            <person name="Noordeloos M.E."/>
            <person name="Ohm R.A."/>
            <person name="Ortiz-Santana B."/>
            <person name="Ovrebo C."/>
            <person name="Racz N."/>
            <person name="Riley R."/>
            <person name="Savchenko A."/>
            <person name="Shiryaev A."/>
            <person name="Soop K."/>
            <person name="Spirin V."/>
            <person name="Szebenyi C."/>
            <person name="Tomsovsky M."/>
            <person name="Tulloss R.E."/>
            <person name="Uehling J."/>
            <person name="Grigoriev I.V."/>
            <person name="Vagvolgyi C."/>
            <person name="Papp T."/>
            <person name="Martin F.M."/>
            <person name="Miettinen O."/>
            <person name="Hibbett D.S."/>
            <person name="Nagy L.G."/>
        </authorList>
    </citation>
    <scope>NUCLEOTIDE SEQUENCE [LARGE SCALE GENOMIC DNA]</scope>
    <source>
        <strain evidence="1 2">CBS 166.37</strain>
    </source>
</reference>
<evidence type="ECO:0008006" key="3">
    <source>
        <dbReference type="Google" id="ProtNLM"/>
    </source>
</evidence>